<dbReference type="Proteomes" id="UP001295469">
    <property type="component" value="Chromosome A06"/>
</dbReference>
<sequence length="44" mass="4891">MLTAYFVANQTYEEARNSRTSSFLSTLCTTVTIKLGHHGNKGQL</sequence>
<gene>
    <name evidence="1" type="ORF">DARMORV10_A06P31420.1</name>
</gene>
<dbReference type="EMBL" id="HG994360">
    <property type="protein sequence ID" value="CAF2087979.1"/>
    <property type="molecule type" value="Genomic_DNA"/>
</dbReference>
<evidence type="ECO:0000313" key="1">
    <source>
        <dbReference type="EMBL" id="CAF2087979.1"/>
    </source>
</evidence>
<protein>
    <submittedName>
        <fullName evidence="1">(rape) hypothetical protein</fullName>
    </submittedName>
</protein>
<proteinExistence type="predicted"/>
<name>A0A816SPC8_BRANA</name>
<accession>A0A816SPC8</accession>
<organism evidence="1">
    <name type="scientific">Brassica napus</name>
    <name type="common">Rape</name>
    <dbReference type="NCBI Taxonomy" id="3708"/>
    <lineage>
        <taxon>Eukaryota</taxon>
        <taxon>Viridiplantae</taxon>
        <taxon>Streptophyta</taxon>
        <taxon>Embryophyta</taxon>
        <taxon>Tracheophyta</taxon>
        <taxon>Spermatophyta</taxon>
        <taxon>Magnoliopsida</taxon>
        <taxon>eudicotyledons</taxon>
        <taxon>Gunneridae</taxon>
        <taxon>Pentapetalae</taxon>
        <taxon>rosids</taxon>
        <taxon>malvids</taxon>
        <taxon>Brassicales</taxon>
        <taxon>Brassicaceae</taxon>
        <taxon>Brassiceae</taxon>
        <taxon>Brassica</taxon>
    </lineage>
</organism>
<dbReference type="AlphaFoldDB" id="A0A816SPC8"/>
<reference evidence="1" key="1">
    <citation type="submission" date="2021-01" db="EMBL/GenBank/DDBJ databases">
        <authorList>
            <consortium name="Genoscope - CEA"/>
            <person name="William W."/>
        </authorList>
    </citation>
    <scope>NUCLEOTIDE SEQUENCE</scope>
</reference>